<feature type="transmembrane region" description="Helical" evidence="6">
    <location>
        <begin position="111"/>
        <end position="131"/>
    </location>
</feature>
<feature type="transmembrane region" description="Helical" evidence="6">
    <location>
        <begin position="330"/>
        <end position="350"/>
    </location>
</feature>
<keyword evidence="5 6" id="KW-0472">Membrane</keyword>
<feature type="transmembrane region" description="Helical" evidence="6">
    <location>
        <begin position="168"/>
        <end position="186"/>
    </location>
</feature>
<keyword evidence="4 6" id="KW-1133">Transmembrane helix</keyword>
<dbReference type="EMBL" id="FMJC01000002">
    <property type="protein sequence ID" value="SCM71959.1"/>
    <property type="molecule type" value="Genomic_DNA"/>
</dbReference>
<dbReference type="GO" id="GO:0022857">
    <property type="term" value="F:transmembrane transporter activity"/>
    <property type="evidence" value="ECO:0007669"/>
    <property type="project" value="InterPro"/>
</dbReference>
<feature type="transmembrane region" description="Helical" evidence="6">
    <location>
        <begin position="401"/>
        <end position="419"/>
    </location>
</feature>
<dbReference type="SUPFAM" id="SSF103473">
    <property type="entry name" value="MFS general substrate transporter"/>
    <property type="match status" value="1"/>
</dbReference>
<name>A0A212L3N5_9BACT</name>
<feature type="transmembrane region" description="Helical" evidence="6">
    <location>
        <begin position="78"/>
        <end position="99"/>
    </location>
</feature>
<dbReference type="GO" id="GO:0016020">
    <property type="term" value="C:membrane"/>
    <property type="evidence" value="ECO:0007669"/>
    <property type="project" value="UniProtKB-SubCell"/>
</dbReference>
<feature type="domain" description="Major facilitator superfamily (MFS) profile" evidence="7">
    <location>
        <begin position="12"/>
        <end position="459"/>
    </location>
</feature>
<dbReference type="InterPro" id="IPR036259">
    <property type="entry name" value="MFS_trans_sf"/>
</dbReference>
<feature type="transmembrane region" description="Helical" evidence="6">
    <location>
        <begin position="143"/>
        <end position="162"/>
    </location>
</feature>
<evidence type="ECO:0000259" key="7">
    <source>
        <dbReference type="PROSITE" id="PS50850"/>
    </source>
</evidence>
<feature type="transmembrane region" description="Helical" evidence="6">
    <location>
        <begin position="198"/>
        <end position="215"/>
    </location>
</feature>
<dbReference type="PANTHER" id="PTHR42718:SF9">
    <property type="entry name" value="MAJOR FACILITATOR SUPERFAMILY MULTIDRUG TRANSPORTER MFSC"/>
    <property type="match status" value="1"/>
</dbReference>
<feature type="transmembrane region" description="Helical" evidence="6">
    <location>
        <begin position="439"/>
        <end position="455"/>
    </location>
</feature>
<dbReference type="PANTHER" id="PTHR42718">
    <property type="entry name" value="MAJOR FACILITATOR SUPERFAMILY MULTIDRUG TRANSPORTER MFSC"/>
    <property type="match status" value="1"/>
</dbReference>
<reference evidence="8" key="1">
    <citation type="submission" date="2016-08" db="EMBL/GenBank/DDBJ databases">
        <authorList>
            <person name="Seilhamer J.J."/>
        </authorList>
    </citation>
    <scope>NUCLEOTIDE SEQUENCE</scope>
    <source>
        <strain evidence="8">86-1</strain>
    </source>
</reference>
<evidence type="ECO:0000256" key="1">
    <source>
        <dbReference type="ARBA" id="ARBA00004141"/>
    </source>
</evidence>
<feature type="transmembrane region" description="Helical" evidence="6">
    <location>
        <begin position="221"/>
        <end position="243"/>
    </location>
</feature>
<evidence type="ECO:0000256" key="2">
    <source>
        <dbReference type="ARBA" id="ARBA00022448"/>
    </source>
</evidence>
<dbReference type="AlphaFoldDB" id="A0A212L3N5"/>
<evidence type="ECO:0000256" key="3">
    <source>
        <dbReference type="ARBA" id="ARBA00022692"/>
    </source>
</evidence>
<dbReference type="Pfam" id="PF07690">
    <property type="entry name" value="MFS_1"/>
    <property type="match status" value="1"/>
</dbReference>
<feature type="transmembrane region" description="Helical" evidence="6">
    <location>
        <begin position="300"/>
        <end position="323"/>
    </location>
</feature>
<organism evidence="8">
    <name type="scientific">uncultured Desulfovibrio sp</name>
    <dbReference type="NCBI Taxonomy" id="167968"/>
    <lineage>
        <taxon>Bacteria</taxon>
        <taxon>Pseudomonadati</taxon>
        <taxon>Thermodesulfobacteriota</taxon>
        <taxon>Desulfovibrionia</taxon>
        <taxon>Desulfovibrionales</taxon>
        <taxon>Desulfovibrionaceae</taxon>
        <taxon>Desulfovibrio</taxon>
        <taxon>environmental samples</taxon>
    </lineage>
</organism>
<dbReference type="InterPro" id="IPR020846">
    <property type="entry name" value="MFS_dom"/>
</dbReference>
<keyword evidence="3 6" id="KW-0812">Transmembrane</keyword>
<dbReference type="Gene3D" id="1.20.1250.20">
    <property type="entry name" value="MFS general substrate transporter like domains"/>
    <property type="match status" value="2"/>
</dbReference>
<comment type="subcellular location">
    <subcellularLocation>
        <location evidence="1">Membrane</location>
        <topology evidence="1">Multi-pass membrane protein</topology>
    </subcellularLocation>
</comment>
<dbReference type="CDD" id="cd17321">
    <property type="entry name" value="MFS_MMR_MDR_like"/>
    <property type="match status" value="1"/>
</dbReference>
<feature type="transmembrane region" description="Helical" evidence="6">
    <location>
        <begin position="263"/>
        <end position="288"/>
    </location>
</feature>
<accession>A0A212L3N5</accession>
<feature type="transmembrane region" description="Helical" evidence="6">
    <location>
        <begin position="356"/>
        <end position="380"/>
    </location>
</feature>
<dbReference type="InterPro" id="IPR011701">
    <property type="entry name" value="MFS"/>
</dbReference>
<protein>
    <submittedName>
        <fullName evidence="8">Major facilitator superfamily MFS_1</fullName>
    </submittedName>
</protein>
<keyword evidence="2" id="KW-0813">Transport</keyword>
<evidence type="ECO:0000256" key="6">
    <source>
        <dbReference type="SAM" id="Phobius"/>
    </source>
</evidence>
<evidence type="ECO:0000256" key="5">
    <source>
        <dbReference type="ARBA" id="ARBA00023136"/>
    </source>
</evidence>
<dbReference type="RefSeq" id="WP_179979987.1">
    <property type="nucleotide sequence ID" value="NZ_LT608333.1"/>
</dbReference>
<evidence type="ECO:0000313" key="8">
    <source>
        <dbReference type="EMBL" id="SCM71959.1"/>
    </source>
</evidence>
<dbReference type="PROSITE" id="PS50850">
    <property type="entry name" value="MFS"/>
    <property type="match status" value="1"/>
</dbReference>
<proteinExistence type="predicted"/>
<evidence type="ECO:0000256" key="4">
    <source>
        <dbReference type="ARBA" id="ARBA00022989"/>
    </source>
</evidence>
<feature type="transmembrane region" description="Helical" evidence="6">
    <location>
        <begin position="48"/>
        <end position="66"/>
    </location>
</feature>
<sequence>MSSSIEKGHGWLLIAVCTSLFCMPFMMAGVNAVLPPIGAELKASAQQLGLMGAFYAMGLAVFQLASGSLGDILGYKRVFIWGIAIFGVCGALLGFAASVEAFLGLRLVQGMGGAMFNACGLALLASAAPAGKRAIYLGYSGSAVYAGIACGPPVAGFVAGWLGWRWLFWGNALTSVVVLLLMKYGVSLDWRTAKGRRFDWGGCIIYGLAMTALTFGSSELAAYPVMAGFLLAAFAILMVLFCFKELRSEFPILDIRLLARNRVFALSSLAAFINYSSFFGVLFFFSLYLQFGLGMTVQQAGMFLALQSLVQAMTTPLAARLCIKFDPGHVSAVGVGLCGLGLLVSAFLAVDSPIGVLLTAQGLLGVGISFFALPNTTIILESAGREHVGQASGLTGAVRTGGQLVNMVVITLTLGFYLGDKPAGPETIDAFMDSMHLDLVIFGILNLLAVGCVLARNRK</sequence>
<gene>
    <name evidence="8" type="ORF">KL86DES1_20309</name>
</gene>